<keyword evidence="3" id="KW-1185">Reference proteome</keyword>
<reference evidence="2" key="1">
    <citation type="submission" date="2021-06" db="EMBL/GenBank/DDBJ databases">
        <authorList>
            <person name="Kallberg Y."/>
            <person name="Tangrot J."/>
            <person name="Rosling A."/>
        </authorList>
    </citation>
    <scope>NUCLEOTIDE SEQUENCE</scope>
    <source>
        <strain evidence="2">IN212</strain>
    </source>
</reference>
<name>A0A9N9E4R1_9GLOM</name>
<dbReference type="EMBL" id="CAJVPZ010015214">
    <property type="protein sequence ID" value="CAG8664178.1"/>
    <property type="molecule type" value="Genomic_DNA"/>
</dbReference>
<feature type="compositionally biased region" description="Low complexity" evidence="1">
    <location>
        <begin position="1"/>
        <end position="13"/>
    </location>
</feature>
<dbReference type="AlphaFoldDB" id="A0A9N9E4R1"/>
<protein>
    <submittedName>
        <fullName evidence="2">4742_t:CDS:1</fullName>
    </submittedName>
</protein>
<evidence type="ECO:0000313" key="3">
    <source>
        <dbReference type="Proteomes" id="UP000789396"/>
    </source>
</evidence>
<comment type="caution">
    <text evidence="2">The sequence shown here is derived from an EMBL/GenBank/DDBJ whole genome shotgun (WGS) entry which is preliminary data.</text>
</comment>
<evidence type="ECO:0000256" key="1">
    <source>
        <dbReference type="SAM" id="MobiDB-lite"/>
    </source>
</evidence>
<sequence length="52" mass="6097">DDNIDVNNDNNVDGNSKDYDTDDNKKKLAVKPKISHFQQFTNLKRIYDILQK</sequence>
<feature type="compositionally biased region" description="Basic and acidic residues" evidence="1">
    <location>
        <begin position="15"/>
        <end position="24"/>
    </location>
</feature>
<proteinExistence type="predicted"/>
<accession>A0A9N9E4R1</accession>
<evidence type="ECO:0000313" key="2">
    <source>
        <dbReference type="EMBL" id="CAG8664178.1"/>
    </source>
</evidence>
<feature type="non-terminal residue" evidence="2">
    <location>
        <position position="1"/>
    </location>
</feature>
<feature type="non-terminal residue" evidence="2">
    <location>
        <position position="52"/>
    </location>
</feature>
<gene>
    <name evidence="2" type="ORF">RFULGI_LOCUS8969</name>
</gene>
<organism evidence="2 3">
    <name type="scientific">Racocetra fulgida</name>
    <dbReference type="NCBI Taxonomy" id="60492"/>
    <lineage>
        <taxon>Eukaryota</taxon>
        <taxon>Fungi</taxon>
        <taxon>Fungi incertae sedis</taxon>
        <taxon>Mucoromycota</taxon>
        <taxon>Glomeromycotina</taxon>
        <taxon>Glomeromycetes</taxon>
        <taxon>Diversisporales</taxon>
        <taxon>Gigasporaceae</taxon>
        <taxon>Racocetra</taxon>
    </lineage>
</organism>
<dbReference type="Proteomes" id="UP000789396">
    <property type="component" value="Unassembled WGS sequence"/>
</dbReference>
<feature type="region of interest" description="Disordered" evidence="1">
    <location>
        <begin position="1"/>
        <end position="24"/>
    </location>
</feature>